<sequence length="198" mass="21139">MKIVVLGAGTVGGSIAELLCQRRHDVTVIDSDPARAKELDERLDARIVVGVASQSSVLFQAGVLDADLALAVTGNDEVNLVAASLCKAMGARRSLARIYAAVYRDLSTFDYQRHFNIDRPRVSRSMTAEPERPMPRVAIDGRVDAGQRAAGAHRRAEAGGHEVDFVVAGNGQGQVGVEYAGLNQHARLRGDADYDSGV</sequence>
<evidence type="ECO:0000259" key="5">
    <source>
        <dbReference type="PROSITE" id="PS51201"/>
    </source>
</evidence>
<dbReference type="Pfam" id="PF02254">
    <property type="entry name" value="TrkA_N"/>
    <property type="match status" value="1"/>
</dbReference>
<reference evidence="6 7" key="1">
    <citation type="submission" date="2024-02" db="EMBL/GenBank/DDBJ databases">
        <authorList>
            <person name="Chen Y."/>
            <person name="Shah S."/>
            <person name="Dougan E. K."/>
            <person name="Thang M."/>
            <person name="Chan C."/>
        </authorList>
    </citation>
    <scope>NUCLEOTIDE SEQUENCE [LARGE SCALE GENOMIC DNA]</scope>
</reference>
<dbReference type="SUPFAM" id="SSF51735">
    <property type="entry name" value="NAD(P)-binding Rossmann-fold domains"/>
    <property type="match status" value="1"/>
</dbReference>
<comment type="caution">
    <text evidence="6">The sequence shown here is derived from an EMBL/GenBank/DDBJ whole genome shotgun (WGS) entry which is preliminary data.</text>
</comment>
<name>A0ABP0PEJ1_9DINO</name>
<keyword evidence="3" id="KW-0630">Potassium</keyword>
<evidence type="ECO:0000256" key="2">
    <source>
        <dbReference type="ARBA" id="ARBA00022538"/>
    </source>
</evidence>
<evidence type="ECO:0000256" key="4">
    <source>
        <dbReference type="ARBA" id="ARBA00023065"/>
    </source>
</evidence>
<dbReference type="InterPro" id="IPR050721">
    <property type="entry name" value="Trk_Ktr_HKT_K-transport"/>
</dbReference>
<keyword evidence="7" id="KW-1185">Reference proteome</keyword>
<accession>A0ABP0PEJ1</accession>
<protein>
    <submittedName>
        <fullName evidence="6">Trk system potassium uptake protein TrkA (K(+)-uptake protein TrkA)</fullName>
    </submittedName>
</protein>
<dbReference type="InterPro" id="IPR036291">
    <property type="entry name" value="NAD(P)-bd_dom_sf"/>
</dbReference>
<dbReference type="PANTHER" id="PTHR43833">
    <property type="entry name" value="POTASSIUM CHANNEL PROTEIN 2-RELATED-RELATED"/>
    <property type="match status" value="1"/>
</dbReference>
<dbReference type="InterPro" id="IPR006036">
    <property type="entry name" value="K_uptake_TrkA"/>
</dbReference>
<evidence type="ECO:0000313" key="6">
    <source>
        <dbReference type="EMBL" id="CAK9073927.1"/>
    </source>
</evidence>
<gene>
    <name evidence="6" type="ORF">SCF082_LOCUS36085</name>
</gene>
<dbReference type="EMBL" id="CAXAMM010035192">
    <property type="protein sequence ID" value="CAK9073927.1"/>
    <property type="molecule type" value="Genomic_DNA"/>
</dbReference>
<evidence type="ECO:0000256" key="3">
    <source>
        <dbReference type="ARBA" id="ARBA00022958"/>
    </source>
</evidence>
<evidence type="ECO:0000256" key="1">
    <source>
        <dbReference type="ARBA" id="ARBA00022448"/>
    </source>
</evidence>
<dbReference type="Gene3D" id="3.40.50.720">
    <property type="entry name" value="NAD(P)-binding Rossmann-like Domain"/>
    <property type="match status" value="1"/>
</dbReference>
<dbReference type="InterPro" id="IPR003148">
    <property type="entry name" value="RCK_N"/>
</dbReference>
<evidence type="ECO:0000313" key="7">
    <source>
        <dbReference type="Proteomes" id="UP001642464"/>
    </source>
</evidence>
<keyword evidence="2" id="KW-0633">Potassium transport</keyword>
<dbReference type="PROSITE" id="PS51201">
    <property type="entry name" value="RCK_N"/>
    <property type="match status" value="1"/>
</dbReference>
<keyword evidence="1" id="KW-0813">Transport</keyword>
<feature type="domain" description="RCK N-terminal" evidence="5">
    <location>
        <begin position="1"/>
        <end position="122"/>
    </location>
</feature>
<organism evidence="6 7">
    <name type="scientific">Durusdinium trenchii</name>
    <dbReference type="NCBI Taxonomy" id="1381693"/>
    <lineage>
        <taxon>Eukaryota</taxon>
        <taxon>Sar</taxon>
        <taxon>Alveolata</taxon>
        <taxon>Dinophyceae</taxon>
        <taxon>Suessiales</taxon>
        <taxon>Symbiodiniaceae</taxon>
        <taxon>Durusdinium</taxon>
    </lineage>
</organism>
<dbReference type="PANTHER" id="PTHR43833:SF5">
    <property type="entry name" value="TRK SYSTEM POTASSIUM UPTAKE PROTEIN TRKA"/>
    <property type="match status" value="1"/>
</dbReference>
<dbReference type="PRINTS" id="PR00335">
    <property type="entry name" value="KUPTAKETRKA"/>
</dbReference>
<proteinExistence type="predicted"/>
<dbReference type="Proteomes" id="UP001642464">
    <property type="component" value="Unassembled WGS sequence"/>
</dbReference>
<keyword evidence="4" id="KW-0406">Ion transport</keyword>